<gene>
    <name evidence="5" type="ORF">TTRE_0000182001</name>
</gene>
<dbReference type="PANTHER" id="PTHR44019">
    <property type="entry name" value="WD REPEAT-CONTAINING PROTEIN 55"/>
    <property type="match status" value="1"/>
</dbReference>
<keyword evidence="6" id="KW-1185">Reference proteome</keyword>
<dbReference type="AlphaFoldDB" id="A0A077Z4A3"/>
<dbReference type="OrthoDB" id="5994at2759"/>
<evidence type="ECO:0000256" key="2">
    <source>
        <dbReference type="ARBA" id="ARBA00022574"/>
    </source>
</evidence>
<evidence type="ECO:0000256" key="4">
    <source>
        <dbReference type="ARBA" id="ARBA00023478"/>
    </source>
</evidence>
<reference evidence="5" key="2">
    <citation type="submission" date="2014-03" db="EMBL/GenBank/DDBJ databases">
        <title>The whipworm genome and dual-species transcriptomics of an intimate host-pathogen interaction.</title>
        <authorList>
            <person name="Foth B.J."/>
            <person name="Tsai I.J."/>
            <person name="Reid A.J."/>
            <person name="Bancroft A.J."/>
            <person name="Nichol S."/>
            <person name="Tracey A."/>
            <person name="Holroyd N."/>
            <person name="Cotton J.A."/>
            <person name="Stanley E.J."/>
            <person name="Zarowiecki M."/>
            <person name="Liu J.Z."/>
            <person name="Huckvale T."/>
            <person name="Cooper P.J."/>
            <person name="Grencis R.K."/>
            <person name="Berriman M."/>
        </authorList>
    </citation>
    <scope>NUCLEOTIDE SEQUENCE [LARGE SCALE GENOMIC DNA]</scope>
</reference>
<reference evidence="5" key="1">
    <citation type="submission" date="2014-01" db="EMBL/GenBank/DDBJ databases">
        <authorList>
            <person name="Aslett M."/>
        </authorList>
    </citation>
    <scope>NUCLEOTIDE SEQUENCE</scope>
</reference>
<dbReference type="SMART" id="SM00320">
    <property type="entry name" value="WD40"/>
    <property type="match status" value="4"/>
</dbReference>
<dbReference type="STRING" id="36087.A0A077Z4A3"/>
<evidence type="ECO:0000313" key="5">
    <source>
        <dbReference type="EMBL" id="CDW53555.1"/>
    </source>
</evidence>
<dbReference type="SUPFAM" id="SSF50978">
    <property type="entry name" value="WD40 repeat-like"/>
    <property type="match status" value="1"/>
</dbReference>
<protein>
    <recommendedName>
        <fullName evidence="4">WD repeat-containing protein 55 homolog</fullName>
    </recommendedName>
</protein>
<accession>A0A077Z4A3</accession>
<dbReference type="InterPro" id="IPR036322">
    <property type="entry name" value="WD40_repeat_dom_sf"/>
</dbReference>
<sequence>MEFGFGALPTCLAAHTSSYVCTVGCVDGRMGLLVFEDSNEEKMQPPSVRVAWQKKFKQAVRGVCFHPDGLSVFAISRNRALCQRDTESGKKMRCIRMAHRRAPYALHAMSDTMLATGDERGECSIWDWRCSHPRISHFTECADFISDFASDVNRNILLLTSGRRVACGGATGYLELFKWNEFDTLVERAKTGHKDTVEDICVIDDNRIVTASLDGTVRLMNLYPNKMIAVVGVHDDGVEAIDISYDNRFLLSCGHDELVKIAPFDSSVYSTPKKHLRQRGDTPFTKDEFQNRAFFSELDTVEDD</sequence>
<dbReference type="InterPro" id="IPR015943">
    <property type="entry name" value="WD40/YVTN_repeat-like_dom_sf"/>
</dbReference>
<dbReference type="Gene3D" id="2.130.10.10">
    <property type="entry name" value="YVTN repeat-like/Quinoprotein amine dehydrogenase"/>
    <property type="match status" value="2"/>
</dbReference>
<dbReference type="InterPro" id="IPR050505">
    <property type="entry name" value="WDR55/POC1"/>
</dbReference>
<dbReference type="Pfam" id="PF00400">
    <property type="entry name" value="WD40"/>
    <property type="match status" value="2"/>
</dbReference>
<dbReference type="EMBL" id="HG805859">
    <property type="protein sequence ID" value="CDW53555.1"/>
    <property type="molecule type" value="Genomic_DNA"/>
</dbReference>
<dbReference type="InterPro" id="IPR001680">
    <property type="entry name" value="WD40_rpt"/>
</dbReference>
<keyword evidence="2" id="KW-0853">WD repeat</keyword>
<keyword evidence="3" id="KW-0677">Repeat</keyword>
<evidence type="ECO:0000256" key="3">
    <source>
        <dbReference type="ARBA" id="ARBA00022737"/>
    </source>
</evidence>
<evidence type="ECO:0000313" key="6">
    <source>
        <dbReference type="Proteomes" id="UP000030665"/>
    </source>
</evidence>
<name>A0A077Z4A3_TRITR</name>
<dbReference type="Proteomes" id="UP000030665">
    <property type="component" value="Unassembled WGS sequence"/>
</dbReference>
<proteinExistence type="inferred from homology"/>
<comment type="similarity">
    <text evidence="1">Belongs to the WD repeat WDR55 family.</text>
</comment>
<dbReference type="PANTHER" id="PTHR44019:SF20">
    <property type="entry name" value="WD REPEAT-CONTAINING PROTEIN 55"/>
    <property type="match status" value="1"/>
</dbReference>
<organism evidence="5 6">
    <name type="scientific">Trichuris trichiura</name>
    <name type="common">Whipworm</name>
    <name type="synonym">Trichocephalus trichiurus</name>
    <dbReference type="NCBI Taxonomy" id="36087"/>
    <lineage>
        <taxon>Eukaryota</taxon>
        <taxon>Metazoa</taxon>
        <taxon>Ecdysozoa</taxon>
        <taxon>Nematoda</taxon>
        <taxon>Enoplea</taxon>
        <taxon>Dorylaimia</taxon>
        <taxon>Trichinellida</taxon>
        <taxon>Trichuridae</taxon>
        <taxon>Trichuris</taxon>
    </lineage>
</organism>
<evidence type="ECO:0000256" key="1">
    <source>
        <dbReference type="ARBA" id="ARBA00007625"/>
    </source>
</evidence>